<feature type="compositionally biased region" description="Polar residues" evidence="1">
    <location>
        <begin position="272"/>
        <end position="292"/>
    </location>
</feature>
<accession>A0A8H7LT34</accession>
<sequence length="671" mass="70949">MTHTQDISRVYSTILAQELLCRGTLKRQLDDPGDISILRAPKPQKKGRNKVPTGGATNLATPNPNAITNTALADTPTGGSTNTSGLEATESTAAPKSQPPREKKVTKRATTASLDVLDETSQASPANAIIDAAPTKDTQASDKRKKMRSAVAQQVALQEAVENEKKLAKKKKQAKKAASTVIDKSPEATCAFLERAKATTTNKQAGSATPRPPASAASTVTLSGVTDHAINDPSKVSKHAALGQLVCAHLLAATATSTSIISTASSLSSLSPGKSVSQADATSVTPQAPSHSMSKRKAKLPTQPLLAAPGSIPPSRDASPFAEQLADDDVAEYGSDLGIDPTQVLVGIPAHLAPTLTMPHPLPEPLYIPERQVPLPPIDLDAFPSGKRAKIKAKQQLKLRDLKPIDNVVVSSAISRFGALLVAVCGFPNADTAWLLACNANHWASKKHGRHLKLTKGLEYLKLLYDRIPQVRASFVGPKAATDVALAYKLEIASGKAEIKANSNKVKLLLKDANFTLMSLDSCGGMYEHSVFREILKNSLFRSADATGVAHNDLFNIISLPCMALTAAAALIAARYRATAAPKTTSSTAVGPLKRHSKNPPPTLTQELVYRVQMQLGVPHTVLVSSTPESEVVNAIYNASQANHKVNSENLSGLLAQVAGVMTQEAWTQIP</sequence>
<dbReference type="OrthoDB" id="2840219at2759"/>
<dbReference type="Pfam" id="PF20149">
    <property type="entry name" value="DUF6532"/>
    <property type="match status" value="1"/>
</dbReference>
<comment type="caution">
    <text evidence="3">The sequence shown here is derived from an EMBL/GenBank/DDBJ whole genome shotgun (WGS) entry which is preliminary data.</text>
</comment>
<feature type="region of interest" description="Disordered" evidence="1">
    <location>
        <begin position="31"/>
        <end position="109"/>
    </location>
</feature>
<feature type="region of interest" description="Disordered" evidence="1">
    <location>
        <begin position="200"/>
        <end position="219"/>
    </location>
</feature>
<dbReference type="AlphaFoldDB" id="A0A8H7LT34"/>
<dbReference type="EMBL" id="JACYCD010000049">
    <property type="protein sequence ID" value="KAF8708260.1"/>
    <property type="molecule type" value="Genomic_DNA"/>
</dbReference>
<organism evidence="3 4">
    <name type="scientific">Rhizoctonia solani</name>
    <dbReference type="NCBI Taxonomy" id="456999"/>
    <lineage>
        <taxon>Eukaryota</taxon>
        <taxon>Fungi</taxon>
        <taxon>Dikarya</taxon>
        <taxon>Basidiomycota</taxon>
        <taxon>Agaricomycotina</taxon>
        <taxon>Agaricomycetes</taxon>
        <taxon>Cantharellales</taxon>
        <taxon>Ceratobasidiaceae</taxon>
        <taxon>Rhizoctonia</taxon>
    </lineage>
</organism>
<protein>
    <recommendedName>
        <fullName evidence="2">DUF6532 domain-containing protein</fullName>
    </recommendedName>
</protein>
<proteinExistence type="predicted"/>
<evidence type="ECO:0000256" key="1">
    <source>
        <dbReference type="SAM" id="MobiDB-lite"/>
    </source>
</evidence>
<feature type="region of interest" description="Disordered" evidence="1">
    <location>
        <begin position="266"/>
        <end position="320"/>
    </location>
</feature>
<feature type="non-terminal residue" evidence="3">
    <location>
        <position position="671"/>
    </location>
</feature>
<evidence type="ECO:0000313" key="3">
    <source>
        <dbReference type="EMBL" id="KAF8708260.1"/>
    </source>
</evidence>
<feature type="compositionally biased region" description="Low complexity" evidence="1">
    <location>
        <begin position="205"/>
        <end position="219"/>
    </location>
</feature>
<feature type="compositionally biased region" description="Polar residues" evidence="1">
    <location>
        <begin position="55"/>
        <end position="95"/>
    </location>
</feature>
<gene>
    <name evidence="3" type="ORF">RHS03_04452</name>
</gene>
<dbReference type="InterPro" id="IPR045341">
    <property type="entry name" value="DUF6532"/>
</dbReference>
<dbReference type="Proteomes" id="UP000602905">
    <property type="component" value="Unassembled WGS sequence"/>
</dbReference>
<evidence type="ECO:0000259" key="2">
    <source>
        <dbReference type="Pfam" id="PF20149"/>
    </source>
</evidence>
<name>A0A8H7LT34_9AGAM</name>
<reference evidence="3" key="1">
    <citation type="submission" date="2020-09" db="EMBL/GenBank/DDBJ databases">
        <title>Comparative genome analyses of four rice-infecting Rhizoctonia solani isolates reveal extensive enrichment of homogalacturonan modification genes.</title>
        <authorList>
            <person name="Lee D.-Y."/>
            <person name="Jeon J."/>
            <person name="Kim K.-T."/>
            <person name="Cheong K."/>
            <person name="Song H."/>
            <person name="Choi G."/>
            <person name="Ko J."/>
            <person name="Opiyo S.O."/>
            <person name="Zuo S."/>
            <person name="Madhav S."/>
            <person name="Lee Y.-H."/>
            <person name="Wang G.-L."/>
        </authorList>
    </citation>
    <scope>NUCLEOTIDE SEQUENCE</scope>
    <source>
        <strain evidence="3">AG1-IA WGL</strain>
    </source>
</reference>
<feature type="domain" description="DUF6532" evidence="2">
    <location>
        <begin position="413"/>
        <end position="570"/>
    </location>
</feature>
<evidence type="ECO:0000313" key="4">
    <source>
        <dbReference type="Proteomes" id="UP000602905"/>
    </source>
</evidence>